<organism evidence="1 2">
    <name type="scientific">Methanofollis tationis</name>
    <dbReference type="NCBI Taxonomy" id="81417"/>
    <lineage>
        <taxon>Archaea</taxon>
        <taxon>Methanobacteriati</taxon>
        <taxon>Methanobacteriota</taxon>
        <taxon>Stenosarchaea group</taxon>
        <taxon>Methanomicrobia</taxon>
        <taxon>Methanomicrobiales</taxon>
        <taxon>Methanomicrobiaceae</taxon>
        <taxon>Methanofollis</taxon>
    </lineage>
</organism>
<accession>A0A7K4HMD2</accession>
<dbReference type="RefSeq" id="WP_176788027.1">
    <property type="nucleotide sequence ID" value="NZ_JABXWR010000001.1"/>
</dbReference>
<keyword evidence="2" id="KW-1185">Reference proteome</keyword>
<evidence type="ECO:0000313" key="1">
    <source>
        <dbReference type="EMBL" id="NVO66322.1"/>
    </source>
</evidence>
<protein>
    <submittedName>
        <fullName evidence="1">Uncharacterized protein</fullName>
    </submittedName>
</protein>
<gene>
    <name evidence="1" type="ORF">HWN36_03110</name>
</gene>
<reference evidence="1 2" key="1">
    <citation type="submission" date="2020-06" db="EMBL/GenBank/DDBJ databases">
        <title>Methanofollis fontis sp. nov., a methanogen isolated from marine sediments near a cold seep at Four-Way Closure Ridge offshore southwestern Taiwan.</title>
        <authorList>
            <person name="Chen S.-C."/>
            <person name="Teng N.-H."/>
            <person name="Lin Y.-S."/>
            <person name="Lai M.-C."/>
            <person name="Chen H.-H."/>
            <person name="Wang C.-C."/>
        </authorList>
    </citation>
    <scope>NUCLEOTIDE SEQUENCE [LARGE SCALE GENOMIC DNA]</scope>
    <source>
        <strain evidence="1 2">DSM 2702</strain>
    </source>
</reference>
<name>A0A7K4HMD2_9EURY</name>
<sequence length="60" mass="6325">MADDREKRCAVCGAPAIGTQVMGCCAAEVCAAHAHPSLLALAPGESRAEGDCYFRRYPAR</sequence>
<dbReference type="EMBL" id="JABXWR010000001">
    <property type="protein sequence ID" value="NVO66322.1"/>
    <property type="molecule type" value="Genomic_DNA"/>
</dbReference>
<proteinExistence type="predicted"/>
<comment type="caution">
    <text evidence="1">The sequence shown here is derived from an EMBL/GenBank/DDBJ whole genome shotgun (WGS) entry which is preliminary data.</text>
</comment>
<dbReference type="Proteomes" id="UP000570823">
    <property type="component" value="Unassembled WGS sequence"/>
</dbReference>
<dbReference type="AlphaFoldDB" id="A0A7K4HMD2"/>
<evidence type="ECO:0000313" key="2">
    <source>
        <dbReference type="Proteomes" id="UP000570823"/>
    </source>
</evidence>